<dbReference type="EMBL" id="UYJE01008084">
    <property type="protein sequence ID" value="VDI60932.1"/>
    <property type="molecule type" value="Genomic_DNA"/>
</dbReference>
<evidence type="ECO:0000313" key="1">
    <source>
        <dbReference type="EMBL" id="VDI60932.1"/>
    </source>
</evidence>
<protein>
    <submittedName>
        <fullName evidence="1">Uncharacterized protein</fullName>
    </submittedName>
</protein>
<gene>
    <name evidence="1" type="ORF">MGAL_10B088690</name>
</gene>
<name>A0A8B6G9S4_MYTGA</name>
<keyword evidence="2" id="KW-1185">Reference proteome</keyword>
<evidence type="ECO:0000313" key="2">
    <source>
        <dbReference type="Proteomes" id="UP000596742"/>
    </source>
</evidence>
<dbReference type="AlphaFoldDB" id="A0A8B6G9S4"/>
<reference evidence="1" key="1">
    <citation type="submission" date="2018-11" db="EMBL/GenBank/DDBJ databases">
        <authorList>
            <person name="Alioto T."/>
            <person name="Alioto T."/>
        </authorList>
    </citation>
    <scope>NUCLEOTIDE SEQUENCE</scope>
</reference>
<sequence>MYDWVEYFNNTHGLHIQHKLNMAKENKIGPYPVYGFDAQKPPCINFTNMTGMEKIVDGKDSQRAEIVPRTTGQGRQARNDKTTKTSTLIKTQGIYCRRKMGMSMSRRDSRRQHLESLL</sequence>
<dbReference type="Proteomes" id="UP000596742">
    <property type="component" value="Unassembled WGS sequence"/>
</dbReference>
<proteinExistence type="predicted"/>
<organism evidence="1 2">
    <name type="scientific">Mytilus galloprovincialis</name>
    <name type="common">Mediterranean mussel</name>
    <dbReference type="NCBI Taxonomy" id="29158"/>
    <lineage>
        <taxon>Eukaryota</taxon>
        <taxon>Metazoa</taxon>
        <taxon>Spiralia</taxon>
        <taxon>Lophotrochozoa</taxon>
        <taxon>Mollusca</taxon>
        <taxon>Bivalvia</taxon>
        <taxon>Autobranchia</taxon>
        <taxon>Pteriomorphia</taxon>
        <taxon>Mytilida</taxon>
        <taxon>Mytiloidea</taxon>
        <taxon>Mytilidae</taxon>
        <taxon>Mytilinae</taxon>
        <taxon>Mytilus</taxon>
    </lineage>
</organism>
<accession>A0A8B6G9S4</accession>
<comment type="caution">
    <text evidence="1">The sequence shown here is derived from an EMBL/GenBank/DDBJ whole genome shotgun (WGS) entry which is preliminary data.</text>
</comment>